<feature type="compositionally biased region" description="Polar residues" evidence="1">
    <location>
        <begin position="8"/>
        <end position="22"/>
    </location>
</feature>
<evidence type="ECO:0000256" key="1">
    <source>
        <dbReference type="SAM" id="MobiDB-lite"/>
    </source>
</evidence>
<name>A0ABV6QX34_9ACTN</name>
<dbReference type="RefSeq" id="WP_380056875.1">
    <property type="nucleotide sequence ID" value="NZ_JBHLTC010000047.1"/>
</dbReference>
<sequence length="41" mass="4361">MTKRLPNGNGTLSLGWSVSTVPDHTPNDPLDVEALVVATRT</sequence>
<keyword evidence="3" id="KW-1185">Reference proteome</keyword>
<reference evidence="2 3" key="1">
    <citation type="submission" date="2024-09" db="EMBL/GenBank/DDBJ databases">
        <authorList>
            <person name="Sun Q."/>
            <person name="Mori K."/>
        </authorList>
    </citation>
    <scope>NUCLEOTIDE SEQUENCE [LARGE SCALE GENOMIC DNA]</scope>
    <source>
        <strain evidence="2 3">CGMCC 1.15906</strain>
    </source>
</reference>
<dbReference type="Proteomes" id="UP001589890">
    <property type="component" value="Unassembled WGS sequence"/>
</dbReference>
<evidence type="ECO:0000313" key="3">
    <source>
        <dbReference type="Proteomes" id="UP001589890"/>
    </source>
</evidence>
<protein>
    <submittedName>
        <fullName evidence="2">Uncharacterized protein</fullName>
    </submittedName>
</protein>
<comment type="caution">
    <text evidence="2">The sequence shown here is derived from an EMBL/GenBank/DDBJ whole genome shotgun (WGS) entry which is preliminary data.</text>
</comment>
<evidence type="ECO:0000313" key="2">
    <source>
        <dbReference type="EMBL" id="MFC0629204.1"/>
    </source>
</evidence>
<proteinExistence type="predicted"/>
<accession>A0ABV6QX34</accession>
<organism evidence="2 3">
    <name type="scientific">Kribbella deserti</name>
    <dbReference type="NCBI Taxonomy" id="1926257"/>
    <lineage>
        <taxon>Bacteria</taxon>
        <taxon>Bacillati</taxon>
        <taxon>Actinomycetota</taxon>
        <taxon>Actinomycetes</taxon>
        <taxon>Propionibacteriales</taxon>
        <taxon>Kribbellaceae</taxon>
        <taxon>Kribbella</taxon>
    </lineage>
</organism>
<gene>
    <name evidence="2" type="ORF">ACFFGN_34385</name>
</gene>
<feature type="region of interest" description="Disordered" evidence="1">
    <location>
        <begin position="1"/>
        <end position="28"/>
    </location>
</feature>
<dbReference type="EMBL" id="JBHLTC010000047">
    <property type="protein sequence ID" value="MFC0629204.1"/>
    <property type="molecule type" value="Genomic_DNA"/>
</dbReference>